<accession>A0ACB7FRL2</accession>
<organism evidence="1 2">
    <name type="scientific">Candida africana</name>
    <dbReference type="NCBI Taxonomy" id="241526"/>
    <lineage>
        <taxon>Eukaryota</taxon>
        <taxon>Fungi</taxon>
        <taxon>Dikarya</taxon>
        <taxon>Ascomycota</taxon>
        <taxon>Saccharomycotina</taxon>
        <taxon>Pichiomycetes</taxon>
        <taxon>Debaryomycetaceae</taxon>
        <taxon>Candida/Lodderomyces clade</taxon>
        <taxon>Candida</taxon>
    </lineage>
</organism>
<comment type="caution">
    <text evidence="1">The sequence shown here is derived from an EMBL/GenBank/DDBJ whole genome shotgun (WGS) entry which is preliminary data.</text>
</comment>
<gene>
    <name evidence="1" type="primary">ADF1</name>
    <name evidence="1" type="ORF">GWM34_01729</name>
</gene>
<reference evidence="1" key="1">
    <citation type="submission" date="2020-12" db="EMBL/GenBank/DDBJ databases">
        <title>Draft Genome of Candida africana.</title>
        <authorList>
            <person name="Ayanbimpe G.M."/>
            <person name="Enweani I.B."/>
            <person name="Aguiyi J.C."/>
            <person name="Nnadi U.P."/>
            <person name="Izam Y."/>
            <person name="Ubani A."/>
            <person name="Ngene A.C."/>
        </authorList>
    </citation>
    <scope>NUCLEOTIDE SEQUENCE</scope>
    <source>
        <strain evidence="1">CEC4854</strain>
    </source>
</reference>
<sequence>MSSFNSNSNPANAQNLSSFQFQPPKEDVIFDTHQMLLSVPQLRYYASSMMQQSQQGQPQSQTSQQQQQQPFLMNIPPAFTQTQPQQMLYAMPPLQTQQPSSSSATTNNVVPPHHYNQQQLQQQQQQQQQYQQMQPQPNNMQFFDNTIPNYLIMNQTISPSQTQTTAQPNISYYNYSTQPQLQLAQPISHSQPQPQPQATQPRSNRSRLQTSFSKPRGSRQVSGSGRSTGAKKQSAITLGSTGTGPSRNADTGMTSVANSTSTTTMTTTNNNNKLSVSAPVNVIYANLPERLQQVLPAPPLSRAPVRPDVTVNLTSKRAKRKSKFTPEQDDMIVNLKKKGKSWVEIAEITGVGSYLAARNRFQVIVGQQGNNNSSAWDNTDKLFLNQLLDAGEIEKWRFICCELNKLTNKNFTDYECREMIRQLFWLNPASFGVNEETIIESQKEKKLTEKTIEQREQQRKKRASANHSPPDSDSITNTNNNQQEVKYIDPQYKNYQSQLMPNQNTGSGATKISSTTPPPPSQALSNNVNTMNKNIVSSALGGTSFSQEQHSLHSNQHHHNHQQHPLIHHHQYQQQSSLPPPPTIPSTIPTSSLSIQQQQQQQQQQLYNKQFY</sequence>
<evidence type="ECO:0000313" key="2">
    <source>
        <dbReference type="Proteomes" id="UP000742417"/>
    </source>
</evidence>
<feature type="non-terminal residue" evidence="1">
    <location>
        <position position="1"/>
    </location>
</feature>
<dbReference type="Proteomes" id="UP000742417">
    <property type="component" value="Unassembled WGS sequence"/>
</dbReference>
<proteinExistence type="predicted"/>
<evidence type="ECO:0000313" key="1">
    <source>
        <dbReference type="EMBL" id="KAG8203588.1"/>
    </source>
</evidence>
<name>A0ACB7FRL2_9ASCO</name>
<keyword evidence="2" id="KW-1185">Reference proteome</keyword>
<protein>
    <submittedName>
        <fullName evidence="1">ADF1</fullName>
    </submittedName>
</protein>
<dbReference type="EMBL" id="JAENJO010000003">
    <property type="protein sequence ID" value="KAG8203588.1"/>
    <property type="molecule type" value="Genomic_DNA"/>
</dbReference>